<dbReference type="RefSeq" id="XP_007763940.1">
    <property type="nucleotide sequence ID" value="XM_007765750.1"/>
</dbReference>
<reference evidence="4" key="1">
    <citation type="journal article" date="2012" name="Science">
        <title>The Paleozoic origin of enzymatic lignin decomposition reconstructed from 31 fungal genomes.</title>
        <authorList>
            <person name="Floudas D."/>
            <person name="Binder M."/>
            <person name="Riley R."/>
            <person name="Barry K."/>
            <person name="Blanchette R.A."/>
            <person name="Henrissat B."/>
            <person name="Martinez A.T."/>
            <person name="Otillar R."/>
            <person name="Spatafora J.W."/>
            <person name="Yadav J.S."/>
            <person name="Aerts A."/>
            <person name="Benoit I."/>
            <person name="Boyd A."/>
            <person name="Carlson A."/>
            <person name="Copeland A."/>
            <person name="Coutinho P.M."/>
            <person name="de Vries R.P."/>
            <person name="Ferreira P."/>
            <person name="Findley K."/>
            <person name="Foster B."/>
            <person name="Gaskell J."/>
            <person name="Glotzer D."/>
            <person name="Gorecki P."/>
            <person name="Heitman J."/>
            <person name="Hesse C."/>
            <person name="Hori C."/>
            <person name="Igarashi K."/>
            <person name="Jurgens J.A."/>
            <person name="Kallen N."/>
            <person name="Kersten P."/>
            <person name="Kohler A."/>
            <person name="Kuees U."/>
            <person name="Kumar T.K.A."/>
            <person name="Kuo A."/>
            <person name="LaButti K."/>
            <person name="Larrondo L.F."/>
            <person name="Lindquist E."/>
            <person name="Ling A."/>
            <person name="Lombard V."/>
            <person name="Lucas S."/>
            <person name="Lundell T."/>
            <person name="Martin R."/>
            <person name="McLaughlin D.J."/>
            <person name="Morgenstern I."/>
            <person name="Morin E."/>
            <person name="Murat C."/>
            <person name="Nagy L.G."/>
            <person name="Nolan M."/>
            <person name="Ohm R.A."/>
            <person name="Patyshakuliyeva A."/>
            <person name="Rokas A."/>
            <person name="Ruiz-Duenas F.J."/>
            <person name="Sabat G."/>
            <person name="Salamov A."/>
            <person name="Samejima M."/>
            <person name="Schmutz J."/>
            <person name="Slot J.C."/>
            <person name="St John F."/>
            <person name="Stenlid J."/>
            <person name="Sun H."/>
            <person name="Sun S."/>
            <person name="Syed K."/>
            <person name="Tsang A."/>
            <person name="Wiebenga A."/>
            <person name="Young D."/>
            <person name="Pisabarro A."/>
            <person name="Eastwood D.C."/>
            <person name="Martin F."/>
            <person name="Cullen D."/>
            <person name="Grigoriev I.V."/>
            <person name="Hibbett D.S."/>
        </authorList>
    </citation>
    <scope>NUCLEOTIDE SEQUENCE [LARGE SCALE GENOMIC DNA]</scope>
    <source>
        <strain evidence="4">RWD-64-598 SS2</strain>
    </source>
</reference>
<dbReference type="Proteomes" id="UP000053558">
    <property type="component" value="Unassembled WGS sequence"/>
</dbReference>
<dbReference type="AlphaFoldDB" id="A0A5M3N7P0"/>
<dbReference type="GeneID" id="19204637"/>
<evidence type="ECO:0000313" key="4">
    <source>
        <dbReference type="Proteomes" id="UP000053558"/>
    </source>
</evidence>
<evidence type="ECO:0000313" key="3">
    <source>
        <dbReference type="EMBL" id="EIW87459.1"/>
    </source>
</evidence>
<evidence type="ECO:0000256" key="2">
    <source>
        <dbReference type="SAM" id="SignalP"/>
    </source>
</evidence>
<keyword evidence="4" id="KW-1185">Reference proteome</keyword>
<sequence length="122" mass="13563">MRSSTFLVFTFTLLINSILVYCAPLPSVNLVRAGLDNLLERDMSNYAAKRTETPTPAFWGTTEEPPTRRDAGDDVSSGDDGPIALSDDPHEFVSAFWKEDELPEDPVYTEDEALQPRLLGVE</sequence>
<feature type="region of interest" description="Disordered" evidence="1">
    <location>
        <begin position="103"/>
        <end position="122"/>
    </location>
</feature>
<evidence type="ECO:0000256" key="1">
    <source>
        <dbReference type="SAM" id="MobiDB-lite"/>
    </source>
</evidence>
<gene>
    <name evidence="3" type="ORF">CONPUDRAFT_161985</name>
</gene>
<feature type="chain" id="PRO_5024283517" evidence="2">
    <location>
        <begin position="23"/>
        <end position="122"/>
    </location>
</feature>
<dbReference type="EMBL" id="JH711573">
    <property type="protein sequence ID" value="EIW87459.1"/>
    <property type="molecule type" value="Genomic_DNA"/>
</dbReference>
<name>A0A5M3N7P0_CONPW</name>
<feature type="compositionally biased region" description="Acidic residues" evidence="1">
    <location>
        <begin position="103"/>
        <end position="113"/>
    </location>
</feature>
<organism evidence="3 4">
    <name type="scientific">Coniophora puteana (strain RWD-64-598)</name>
    <name type="common">Brown rot fungus</name>
    <dbReference type="NCBI Taxonomy" id="741705"/>
    <lineage>
        <taxon>Eukaryota</taxon>
        <taxon>Fungi</taxon>
        <taxon>Dikarya</taxon>
        <taxon>Basidiomycota</taxon>
        <taxon>Agaricomycotina</taxon>
        <taxon>Agaricomycetes</taxon>
        <taxon>Agaricomycetidae</taxon>
        <taxon>Boletales</taxon>
        <taxon>Coniophorineae</taxon>
        <taxon>Coniophoraceae</taxon>
        <taxon>Coniophora</taxon>
    </lineage>
</organism>
<feature type="signal peptide" evidence="2">
    <location>
        <begin position="1"/>
        <end position="22"/>
    </location>
</feature>
<comment type="caution">
    <text evidence="3">The sequence shown here is derived from an EMBL/GenBank/DDBJ whole genome shotgun (WGS) entry which is preliminary data.</text>
</comment>
<feature type="region of interest" description="Disordered" evidence="1">
    <location>
        <begin position="50"/>
        <end position="88"/>
    </location>
</feature>
<proteinExistence type="predicted"/>
<accession>A0A5M3N7P0</accession>
<protein>
    <submittedName>
        <fullName evidence="3">Uncharacterized protein</fullName>
    </submittedName>
</protein>
<dbReference type="KEGG" id="cput:CONPUDRAFT_161985"/>
<keyword evidence="2" id="KW-0732">Signal</keyword>